<evidence type="ECO:0000313" key="4">
    <source>
        <dbReference type="Proteomes" id="UP000039865"/>
    </source>
</evidence>
<reference evidence="3 4" key="1">
    <citation type="submission" date="2014-06" db="EMBL/GenBank/DDBJ databases">
        <authorList>
            <person name="Swart Estienne"/>
        </authorList>
    </citation>
    <scope>NUCLEOTIDE SEQUENCE [LARGE SCALE GENOMIC DNA]</scope>
    <source>
        <strain evidence="3 4">130c</strain>
    </source>
</reference>
<dbReference type="Proteomes" id="UP000039865">
    <property type="component" value="Unassembled WGS sequence"/>
</dbReference>
<accession>A0A078AHR5</accession>
<evidence type="ECO:0000259" key="2">
    <source>
        <dbReference type="PROSITE" id="PS51269"/>
    </source>
</evidence>
<dbReference type="InterPro" id="IPR029157">
    <property type="entry name" value="CEP44_CC"/>
</dbReference>
<dbReference type="OrthoDB" id="286321at2759"/>
<dbReference type="InterPro" id="IPR017920">
    <property type="entry name" value="COMM"/>
</dbReference>
<dbReference type="AlphaFoldDB" id="A0A078AHR5"/>
<name>A0A078AHR5_STYLE</name>
<dbReference type="Pfam" id="PF15007">
    <property type="entry name" value="CEP44"/>
    <property type="match status" value="1"/>
</dbReference>
<protein>
    <recommendedName>
        <fullName evidence="2">COMM domain-containing protein</fullName>
    </recommendedName>
</protein>
<dbReference type="PANTHER" id="PTHR15663">
    <property type="entry name" value="COMM DOMAIN-CONTAINING PROTEIN 9"/>
    <property type="match status" value="1"/>
</dbReference>
<evidence type="ECO:0000256" key="1">
    <source>
        <dbReference type="SAM" id="MobiDB-lite"/>
    </source>
</evidence>
<dbReference type="PROSITE" id="PS51269">
    <property type="entry name" value="COMM"/>
    <property type="match status" value="1"/>
</dbReference>
<dbReference type="PANTHER" id="PTHR15663:SF4">
    <property type="entry name" value="COMM DOMAIN-CONTAINING PROTEIN 9"/>
    <property type="match status" value="1"/>
</dbReference>
<sequence>MQTKTRESSLRKKRDHIMLARLITIFIKFTDQPKRLIFQSILNRKMNQGINLDIQYLPDGKFFRNLTLILCDIFKYRVDLQKEQFFEEGFAERKMILILDVFDIIKRVQSSVKVSDKLSATHTGPIIGEIVQKSYQIINHKKGEALEFSYKVNTALKQTQIKMTHKTEIPKEIIQTNQFSHAQYAQMINDSKAKIQVDKENSVNNSADISKNSFDQKKVYTLRRHYDEEEIQKRKRKQERREKKRQQIEYEQTRSNIADESEIHTIHEDVNEDKQSQHNERQNQGYNNLHTQDDEVNDREQHKIQINQVSQQQQLGFDPAVISMLAQCVNQLQEKVSHFERGIDDKLNQIQNNYQTIESRIKEEAFLSADSKEYIQQIFEAVATFSLDSEIYTLKSENLPQSLKSIPKTLNISNDKALILILSLHNLMKEYIGTAMLDENVLASKFPPTFKKQLKSFLFKMMREYAPKTKKYFQDEFSGLPKLRDFDWRLDVKIASKQQERLKQPMLYVKLDIESQNSESEKDQQNSQVLFQVSKGQLKEILTNFETINAQLSAITSNKQ</sequence>
<proteinExistence type="predicted"/>
<keyword evidence="4" id="KW-1185">Reference proteome</keyword>
<evidence type="ECO:0000313" key="3">
    <source>
        <dbReference type="EMBL" id="CDW81411.1"/>
    </source>
</evidence>
<feature type="compositionally biased region" description="Basic and acidic residues" evidence="1">
    <location>
        <begin position="239"/>
        <end position="252"/>
    </location>
</feature>
<feature type="domain" description="COMM" evidence="2">
    <location>
        <begin position="482"/>
        <end position="556"/>
    </location>
</feature>
<organism evidence="3 4">
    <name type="scientific">Stylonychia lemnae</name>
    <name type="common">Ciliate</name>
    <dbReference type="NCBI Taxonomy" id="5949"/>
    <lineage>
        <taxon>Eukaryota</taxon>
        <taxon>Sar</taxon>
        <taxon>Alveolata</taxon>
        <taxon>Ciliophora</taxon>
        <taxon>Intramacronucleata</taxon>
        <taxon>Spirotrichea</taxon>
        <taxon>Stichotrichia</taxon>
        <taxon>Sporadotrichida</taxon>
        <taxon>Oxytrichidae</taxon>
        <taxon>Stylonychinae</taxon>
        <taxon>Stylonychia</taxon>
    </lineage>
</organism>
<dbReference type="EMBL" id="CCKQ01009904">
    <property type="protein sequence ID" value="CDW81411.1"/>
    <property type="molecule type" value="Genomic_DNA"/>
</dbReference>
<dbReference type="InParanoid" id="A0A078AHR5"/>
<feature type="region of interest" description="Disordered" evidence="1">
    <location>
        <begin position="229"/>
        <end position="291"/>
    </location>
</feature>
<dbReference type="Pfam" id="PF07258">
    <property type="entry name" value="COMM_domain"/>
    <property type="match status" value="1"/>
</dbReference>
<gene>
    <name evidence="3" type="primary">Contig13791.g14706</name>
    <name evidence="3" type="ORF">STYLEM_10427</name>
</gene>
<feature type="compositionally biased region" description="Basic and acidic residues" evidence="1">
    <location>
        <begin position="261"/>
        <end position="281"/>
    </location>
</feature>
<dbReference type="InterPro" id="IPR037360">
    <property type="entry name" value="COMMD9"/>
</dbReference>